<reference evidence="2 3" key="1">
    <citation type="submission" date="2019-11" db="EMBL/GenBank/DDBJ databases">
        <authorList>
            <person name="Jiang L.-Q."/>
        </authorList>
    </citation>
    <scope>NUCLEOTIDE SEQUENCE [LARGE SCALE GENOMIC DNA]</scope>
    <source>
        <strain evidence="2 3">YIM 132087</strain>
    </source>
</reference>
<evidence type="ECO:0000313" key="3">
    <source>
        <dbReference type="Proteomes" id="UP000460221"/>
    </source>
</evidence>
<protein>
    <submittedName>
        <fullName evidence="2">Uncharacterized protein</fullName>
    </submittedName>
</protein>
<evidence type="ECO:0000256" key="1">
    <source>
        <dbReference type="SAM" id="SignalP"/>
    </source>
</evidence>
<feature type="chain" id="PRO_5029773728" evidence="1">
    <location>
        <begin position="28"/>
        <end position="271"/>
    </location>
</feature>
<dbReference type="Proteomes" id="UP000460221">
    <property type="component" value="Unassembled WGS sequence"/>
</dbReference>
<evidence type="ECO:0000313" key="2">
    <source>
        <dbReference type="EMBL" id="MTD15925.1"/>
    </source>
</evidence>
<name>A0A7K1FP46_9ACTN</name>
<gene>
    <name evidence="2" type="ORF">GIS00_18480</name>
</gene>
<dbReference type="RefSeq" id="WP_154769925.1">
    <property type="nucleotide sequence ID" value="NZ_WLYK01000008.1"/>
</dbReference>
<accession>A0A7K1FP46</accession>
<organism evidence="2 3">
    <name type="scientific">Nakamurella alba</name>
    <dbReference type="NCBI Taxonomy" id="2665158"/>
    <lineage>
        <taxon>Bacteria</taxon>
        <taxon>Bacillati</taxon>
        <taxon>Actinomycetota</taxon>
        <taxon>Actinomycetes</taxon>
        <taxon>Nakamurellales</taxon>
        <taxon>Nakamurellaceae</taxon>
        <taxon>Nakamurella</taxon>
    </lineage>
</organism>
<dbReference type="AlphaFoldDB" id="A0A7K1FP46"/>
<sequence length="271" mass="27522">MRVLTRLLALPLLVGAVLGLAATGASAAGVAGAGAALAAPTYQPTSPEAKYVPVSPCRIVDTRTGTGTNGTPYGSEVTRQYYVGGTFGFAPQGGKSGGCGVPVGAVAIAAVITAVDPQAGGFVRAWPADESEPGATVLNYSTHSNGSGLTLTIDPDSAQSLKVKNYGGPTDLVIDVNGYYVKPMAAMVSGSGALYSGSSRAISSTKVGTGVYDIEFDRNVRYCTAVASPYVTSLYASTSTFAPTSVNAVRVYVWNAAGAATDQYVYLTVDC</sequence>
<comment type="caution">
    <text evidence="2">The sequence shown here is derived from an EMBL/GenBank/DDBJ whole genome shotgun (WGS) entry which is preliminary data.</text>
</comment>
<keyword evidence="1" id="KW-0732">Signal</keyword>
<dbReference type="EMBL" id="WLYK01000008">
    <property type="protein sequence ID" value="MTD15925.1"/>
    <property type="molecule type" value="Genomic_DNA"/>
</dbReference>
<proteinExistence type="predicted"/>
<feature type="signal peptide" evidence="1">
    <location>
        <begin position="1"/>
        <end position="27"/>
    </location>
</feature>
<keyword evidence="3" id="KW-1185">Reference proteome</keyword>